<keyword evidence="3" id="KW-1185">Reference proteome</keyword>
<dbReference type="AlphaFoldDB" id="A0A9X5E606"/>
<reference evidence="2 3" key="1">
    <citation type="journal article" date="2015" name="Genome Announc.">
        <title>Draft Genome Sequence of the Terrestrial Cyanobacterium Scytonema millei VB511283, Isolated from Eastern India.</title>
        <authorList>
            <person name="Sen D."/>
            <person name="Chandrababunaidu M.M."/>
            <person name="Singh D."/>
            <person name="Sanghi N."/>
            <person name="Ghorai A."/>
            <person name="Mishra G.P."/>
            <person name="Madduluri M."/>
            <person name="Adhikary S.P."/>
            <person name="Tripathy S."/>
        </authorList>
    </citation>
    <scope>NUCLEOTIDE SEQUENCE [LARGE SCALE GENOMIC DNA]</scope>
    <source>
        <strain evidence="2 3">VB511283</strain>
    </source>
</reference>
<name>A0A9X5E606_9CYAN</name>
<dbReference type="RefSeq" id="WP_052289580.1">
    <property type="nucleotide sequence ID" value="NZ_JTJC03000004.1"/>
</dbReference>
<evidence type="ECO:0000313" key="2">
    <source>
        <dbReference type="EMBL" id="NHC35950.1"/>
    </source>
</evidence>
<dbReference type="OrthoDB" id="1494791at2"/>
<dbReference type="GO" id="GO:0006355">
    <property type="term" value="P:regulation of DNA-templated transcription"/>
    <property type="evidence" value="ECO:0007669"/>
    <property type="project" value="InterPro"/>
</dbReference>
<evidence type="ECO:0000256" key="1">
    <source>
        <dbReference type="SAM" id="MobiDB-lite"/>
    </source>
</evidence>
<accession>A0A9X5E606</accession>
<comment type="caution">
    <text evidence="2">The sequence shown here is derived from an EMBL/GenBank/DDBJ whole genome shotgun (WGS) entry which is preliminary data.</text>
</comment>
<protein>
    <submittedName>
        <fullName evidence="2">Uncharacterized protein</fullName>
    </submittedName>
</protein>
<dbReference type="SUPFAM" id="SSF47598">
    <property type="entry name" value="Ribbon-helix-helix"/>
    <property type="match status" value="1"/>
</dbReference>
<feature type="region of interest" description="Disordered" evidence="1">
    <location>
        <begin position="1"/>
        <end position="23"/>
    </location>
</feature>
<organism evidence="2 3">
    <name type="scientific">Scytonema millei VB511283</name>
    <dbReference type="NCBI Taxonomy" id="1245923"/>
    <lineage>
        <taxon>Bacteria</taxon>
        <taxon>Bacillati</taxon>
        <taxon>Cyanobacteriota</taxon>
        <taxon>Cyanophyceae</taxon>
        <taxon>Nostocales</taxon>
        <taxon>Scytonemataceae</taxon>
        <taxon>Scytonema</taxon>
    </lineage>
</organism>
<dbReference type="Proteomes" id="UP000031532">
    <property type="component" value="Unassembled WGS sequence"/>
</dbReference>
<gene>
    <name evidence="2" type="ORF">QH73_0015025</name>
</gene>
<feature type="compositionally biased region" description="Basic and acidic residues" evidence="1">
    <location>
        <begin position="12"/>
        <end position="23"/>
    </location>
</feature>
<sequence length="88" mass="10163">MPAKKVSFGKKPAPEEPLGERLNEWVTHRERQESAEQPHLDQPEKMKRLTLDIPEPLHRAIKRKAVDEGVTMVELLRSLLEQHFDASS</sequence>
<dbReference type="InterPro" id="IPR013321">
    <property type="entry name" value="Arc_rbn_hlx_hlx"/>
</dbReference>
<evidence type="ECO:0000313" key="3">
    <source>
        <dbReference type="Proteomes" id="UP000031532"/>
    </source>
</evidence>
<dbReference type="EMBL" id="JTJC03000004">
    <property type="protein sequence ID" value="NHC35950.1"/>
    <property type="molecule type" value="Genomic_DNA"/>
</dbReference>
<dbReference type="Gene3D" id="1.10.1220.10">
    <property type="entry name" value="Met repressor-like"/>
    <property type="match status" value="1"/>
</dbReference>
<proteinExistence type="predicted"/>
<dbReference type="InterPro" id="IPR010985">
    <property type="entry name" value="Ribbon_hlx_hlx"/>
</dbReference>